<feature type="transmembrane region" description="Helical" evidence="12">
    <location>
        <begin position="725"/>
        <end position="751"/>
    </location>
</feature>
<keyword evidence="10" id="KW-0325">Glycoprotein</keyword>
<dbReference type="Pfam" id="PF00664">
    <property type="entry name" value="ABC_membrane"/>
    <property type="match status" value="2"/>
</dbReference>
<feature type="domain" description="ABC transporter" evidence="13">
    <location>
        <begin position="353"/>
        <end position="589"/>
    </location>
</feature>
<dbReference type="OMA" id="KFNRNEW"/>
<dbReference type="CDD" id="cd18578">
    <property type="entry name" value="ABC_6TM_Pgp_ABCB1_D2_like"/>
    <property type="match status" value="1"/>
</dbReference>
<feature type="transmembrane region" description="Helical" evidence="12">
    <location>
        <begin position="78"/>
        <end position="99"/>
    </location>
</feature>
<dbReference type="GO" id="GO:0010329">
    <property type="term" value="F:auxin efflux transmembrane transporter activity"/>
    <property type="evidence" value="ECO:0007669"/>
    <property type="project" value="UniProtKB-ARBA"/>
</dbReference>
<feature type="transmembrane region" description="Helical" evidence="12">
    <location>
        <begin position="176"/>
        <end position="196"/>
    </location>
</feature>
<dbReference type="InterPro" id="IPR027417">
    <property type="entry name" value="P-loop_NTPase"/>
</dbReference>
<evidence type="ECO:0000256" key="5">
    <source>
        <dbReference type="ARBA" id="ARBA00022737"/>
    </source>
</evidence>
<evidence type="ECO:0000256" key="2">
    <source>
        <dbReference type="ARBA" id="ARBA00007577"/>
    </source>
</evidence>
<dbReference type="GO" id="GO:0055085">
    <property type="term" value="P:transmembrane transport"/>
    <property type="evidence" value="ECO:0000318"/>
    <property type="project" value="GO_Central"/>
</dbReference>
<dbReference type="Gramene" id="EFJ10284">
    <property type="protein sequence ID" value="EFJ10284"/>
    <property type="gene ID" value="SELMODRAFT_184091"/>
</dbReference>
<dbReference type="AlphaFoldDB" id="D8SZI3"/>
<feature type="transmembrane region" description="Helical" evidence="12">
    <location>
        <begin position="944"/>
        <end position="963"/>
    </location>
</feature>
<dbReference type="GO" id="GO:0016020">
    <property type="term" value="C:membrane"/>
    <property type="evidence" value="ECO:0000318"/>
    <property type="project" value="GO_Central"/>
</dbReference>
<gene>
    <name evidence="15" type="primary">PGP4C-2</name>
    <name evidence="15" type="ORF">SELMODRAFT_184091</name>
</gene>
<dbReference type="EMBL" id="GL377655">
    <property type="protein sequence ID" value="EFJ10284.1"/>
    <property type="molecule type" value="Genomic_DNA"/>
</dbReference>
<evidence type="ECO:0000256" key="8">
    <source>
        <dbReference type="ARBA" id="ARBA00022989"/>
    </source>
</evidence>
<evidence type="ECO:0000256" key="1">
    <source>
        <dbReference type="ARBA" id="ARBA00004651"/>
    </source>
</evidence>
<dbReference type="CDD" id="cd18577">
    <property type="entry name" value="ABC_6TM_Pgp_ABCB1_D1_like"/>
    <property type="match status" value="1"/>
</dbReference>
<keyword evidence="6" id="KW-0547">Nucleotide-binding</keyword>
<dbReference type="InterPro" id="IPR036640">
    <property type="entry name" value="ABC1_TM_sf"/>
</dbReference>
<feature type="transmembrane region" description="Helical" evidence="12">
    <location>
        <begin position="680"/>
        <end position="705"/>
    </location>
</feature>
<dbReference type="PANTHER" id="PTHR43394">
    <property type="entry name" value="ATP-DEPENDENT PERMEASE MDL1, MITOCHONDRIAL"/>
    <property type="match status" value="1"/>
</dbReference>
<feature type="transmembrane region" description="Helical" evidence="12">
    <location>
        <begin position="254"/>
        <end position="276"/>
    </location>
</feature>
<evidence type="ECO:0000256" key="3">
    <source>
        <dbReference type="ARBA" id="ARBA00022448"/>
    </source>
</evidence>
<evidence type="ECO:0000313" key="15">
    <source>
        <dbReference type="EMBL" id="EFJ10284.1"/>
    </source>
</evidence>
<dbReference type="Proteomes" id="UP000001514">
    <property type="component" value="Unassembled WGS sequence"/>
</dbReference>
<feature type="transmembrane region" description="Helical" evidence="12">
    <location>
        <begin position="811"/>
        <end position="840"/>
    </location>
</feature>
<feature type="compositionally biased region" description="Basic and acidic residues" evidence="11">
    <location>
        <begin position="593"/>
        <end position="607"/>
    </location>
</feature>
<feature type="compositionally biased region" description="Low complexity" evidence="11">
    <location>
        <begin position="618"/>
        <end position="629"/>
    </location>
</feature>
<keyword evidence="9 12" id="KW-0472">Membrane</keyword>
<dbReference type="Pfam" id="PF00005">
    <property type="entry name" value="ABC_tran"/>
    <property type="match status" value="2"/>
</dbReference>
<evidence type="ECO:0000256" key="4">
    <source>
        <dbReference type="ARBA" id="ARBA00022692"/>
    </source>
</evidence>
<dbReference type="FunFam" id="1.20.1560.10:FF:000009">
    <property type="entry name" value="ABC transporter B family member 1"/>
    <property type="match status" value="1"/>
</dbReference>
<evidence type="ECO:0000256" key="9">
    <source>
        <dbReference type="ARBA" id="ARBA00023136"/>
    </source>
</evidence>
<dbReference type="GO" id="GO:0005524">
    <property type="term" value="F:ATP binding"/>
    <property type="evidence" value="ECO:0007669"/>
    <property type="project" value="UniProtKB-KW"/>
</dbReference>
<dbReference type="FunFam" id="1.20.1560.10:FF:000044">
    <property type="entry name" value="ABC transporter B family member 9"/>
    <property type="match status" value="1"/>
</dbReference>
<keyword evidence="16" id="KW-1185">Reference proteome</keyword>
<dbReference type="GO" id="GO:0010328">
    <property type="term" value="F:auxin influx transmembrane transporter activity"/>
    <property type="evidence" value="ECO:0007669"/>
    <property type="project" value="UniProtKB-ARBA"/>
</dbReference>
<dbReference type="CDD" id="cd03249">
    <property type="entry name" value="ABC_MTABC3_MDL1_MDL2"/>
    <property type="match status" value="2"/>
</dbReference>
<name>D8SZI3_SELML</name>
<dbReference type="InterPro" id="IPR003439">
    <property type="entry name" value="ABC_transporter-like_ATP-bd"/>
</dbReference>
<dbReference type="InParanoid" id="D8SZI3"/>
<feature type="domain" description="ABC transmembrane type-1" evidence="14">
    <location>
        <begin position="30"/>
        <end position="318"/>
    </location>
</feature>
<protein>
    <submittedName>
        <fullName evidence="15">Uncharacterized protein PGP4C-2</fullName>
    </submittedName>
</protein>
<dbReference type="InterPro" id="IPR039421">
    <property type="entry name" value="Type_1_exporter"/>
</dbReference>
<proteinExistence type="inferred from homology"/>
<feature type="domain" description="ABC transmembrane type-1" evidence="14">
    <location>
        <begin position="684"/>
        <end position="971"/>
    </location>
</feature>
<dbReference type="GO" id="GO:0042626">
    <property type="term" value="F:ATPase-coupled transmembrane transporter activity"/>
    <property type="evidence" value="ECO:0000318"/>
    <property type="project" value="GO_Central"/>
</dbReference>
<keyword evidence="4 12" id="KW-0812">Transmembrane</keyword>
<dbReference type="FunFam" id="3.40.50.300:FF:000066">
    <property type="entry name" value="ABC transporter B family member 1"/>
    <property type="match status" value="2"/>
</dbReference>
<keyword evidence="5" id="KW-0677">Repeat</keyword>
<dbReference type="FunCoup" id="D8SZI3">
    <property type="interactions" value="777"/>
</dbReference>
<dbReference type="KEGG" id="smo:SELMODRAFT_184091"/>
<dbReference type="GeneID" id="9639281"/>
<dbReference type="SUPFAM" id="SSF52540">
    <property type="entry name" value="P-loop containing nucleoside triphosphate hydrolases"/>
    <property type="match status" value="2"/>
</dbReference>
<dbReference type="OrthoDB" id="6500128at2759"/>
<dbReference type="GO" id="GO:0016887">
    <property type="term" value="F:ATP hydrolysis activity"/>
    <property type="evidence" value="ECO:0007669"/>
    <property type="project" value="InterPro"/>
</dbReference>
<evidence type="ECO:0000256" key="7">
    <source>
        <dbReference type="ARBA" id="ARBA00022840"/>
    </source>
</evidence>
<comment type="subcellular location">
    <subcellularLocation>
        <location evidence="1">Cell membrane</location>
        <topology evidence="1">Multi-pass membrane protein</topology>
    </subcellularLocation>
</comment>
<accession>D8SZI3</accession>
<organism evidence="16">
    <name type="scientific">Selaginella moellendorffii</name>
    <name type="common">Spikemoss</name>
    <dbReference type="NCBI Taxonomy" id="88036"/>
    <lineage>
        <taxon>Eukaryota</taxon>
        <taxon>Viridiplantae</taxon>
        <taxon>Streptophyta</taxon>
        <taxon>Embryophyta</taxon>
        <taxon>Tracheophyta</taxon>
        <taxon>Lycopodiopsida</taxon>
        <taxon>Selaginellales</taxon>
        <taxon>Selaginellaceae</taxon>
        <taxon>Selaginella</taxon>
    </lineage>
</organism>
<dbReference type="SUPFAM" id="SSF90123">
    <property type="entry name" value="ABC transporter transmembrane region"/>
    <property type="match status" value="2"/>
</dbReference>
<dbReference type="HOGENOM" id="CLU_000604_17_2_1"/>
<dbReference type="GO" id="GO:0140359">
    <property type="term" value="F:ABC-type transporter activity"/>
    <property type="evidence" value="ECO:0007669"/>
    <property type="project" value="InterPro"/>
</dbReference>
<comment type="similarity">
    <text evidence="2">Belongs to the ABC transporter superfamily. ABCB family. Multidrug resistance exporter (TC 3.A.1.201) subfamily.</text>
</comment>
<feature type="transmembrane region" description="Helical" evidence="12">
    <location>
        <begin position="151"/>
        <end position="170"/>
    </location>
</feature>
<dbReference type="Gene3D" id="1.20.1560.10">
    <property type="entry name" value="ABC transporter type 1, transmembrane domain"/>
    <property type="match status" value="1"/>
</dbReference>
<dbReference type="PROSITE" id="PS50893">
    <property type="entry name" value="ABC_TRANSPORTER_2"/>
    <property type="match status" value="2"/>
</dbReference>
<evidence type="ECO:0000256" key="10">
    <source>
        <dbReference type="ARBA" id="ARBA00023180"/>
    </source>
</evidence>
<dbReference type="eggNOG" id="KOG0055">
    <property type="taxonomic scope" value="Eukaryota"/>
</dbReference>
<sequence>MDHPKKAGDRSVAFYKLFSFADGLDLFLMLLGSFGAVGNGIAMPLMTIIFGQLTNAFGESAGNTSQVVDTVSRVALRFLYLGCGSAIAALLELCCWMCTGERQAARIRSLYLKAILRQDIPFFDTETNTGEVMSRMSGDTILIQEAMGEKVGKFIQLSTTFLGGFVIAFVKGWRLALVLLSVIPLLVATGGAMAILTSRMATRGQMAYAEAGTLVEQIVGGIKTVASFGGEKQAVDKYDKALDKAYRAGVRQSVVAGAGLGALLCVVFGSYAFALWYGSKLILHRGYTGGDVLNVIFAVLMGGSSLGQASPCISAFAAGRAAACKMFEAIHRKPSIDASDMGGLTPDRVVGDIELRSVSFRYPARPEVAVFDNFSLAIPSGITAALVGESGSGKSTVVSLIERFYDPQAGAVLLDGIDVRRLQVKWLREQIGLVSQEPVLFGASIKDNISYGKDGATDEEIKRAAALANASKFIDKMPQGYSTHVGDHGTQLSGGQKQRIAIARAILKNPRILLLDEATSALDAESERVVQDALDGIMVHRTTVIVAHRLSTIKNANCIAVVQRGNVVEKGTHSELLQKPDGAYSQLVRLQEQHDERSKHSLAKVDPDEVVEQSVPQRSLSRASSSRGSFGSRLLRSFSAAARSAIEENANNNANNKSEEEKPQLTQAFLRLAALNKPEAPLAVAGGLAAAGHGVLFPLFGLLLSNMIGTFFETSRHKLRKDVDFWSAIFTALAAACLIVVPAQIASFGLIGQRLIRRIRRQSFGAVVRQDIGWFDDPSNSSGAISARLSTDAAYVRSLVGDSMSLAVQNVATIVTGLIIAFAANWTLALLILALVPLLALQGATQTKMMTGFSKNAKETYQDATKVANDAVSSIRTVASYCMEQKMVRLYMQKCEVTSKSGIRNGMVSGAALGFSNFVLYGSYALSFWYGARLVEEGKTTFQKVFRVFFAITMSALGVSQAVTLAPDLVKVKASVRSIFATLDRKSKIDPFNAEGKALEGMKGDIEFRHVSFRYPSRPDAQVFRDMCFSLEAGKTMALVGESGSGKSTVIALLERFYDPDSGEILIDGINIKTMSLRWLRQHIGLVSQEPILFSGTIRSNIAYAREGRVAEEEIEAAATTANAHKFISALPDGYNTQVGDRGMQLSGGQKQRVAIARAVAKEPRILLLDEATSALDAESESVVQEALDRIMVGKTTLIVAHRLSTIVGVDVIAVVNNGVIVERGSHSQLMSKPNGAYASLVKLHLSSPAK</sequence>
<keyword evidence="8 12" id="KW-1133">Transmembrane helix</keyword>
<reference evidence="15 16" key="1">
    <citation type="journal article" date="2011" name="Science">
        <title>The Selaginella genome identifies genetic changes associated with the evolution of vascular plants.</title>
        <authorList>
            <person name="Banks J.A."/>
            <person name="Nishiyama T."/>
            <person name="Hasebe M."/>
            <person name="Bowman J.L."/>
            <person name="Gribskov M."/>
            <person name="dePamphilis C."/>
            <person name="Albert V.A."/>
            <person name="Aono N."/>
            <person name="Aoyama T."/>
            <person name="Ambrose B.A."/>
            <person name="Ashton N.W."/>
            <person name="Axtell M.J."/>
            <person name="Barker E."/>
            <person name="Barker M.S."/>
            <person name="Bennetzen J.L."/>
            <person name="Bonawitz N.D."/>
            <person name="Chapple C."/>
            <person name="Cheng C."/>
            <person name="Correa L.G."/>
            <person name="Dacre M."/>
            <person name="DeBarry J."/>
            <person name="Dreyer I."/>
            <person name="Elias M."/>
            <person name="Engstrom E.M."/>
            <person name="Estelle M."/>
            <person name="Feng L."/>
            <person name="Finet C."/>
            <person name="Floyd S.K."/>
            <person name="Frommer W.B."/>
            <person name="Fujita T."/>
            <person name="Gramzow L."/>
            <person name="Gutensohn M."/>
            <person name="Harholt J."/>
            <person name="Hattori M."/>
            <person name="Heyl A."/>
            <person name="Hirai T."/>
            <person name="Hiwatashi Y."/>
            <person name="Ishikawa M."/>
            <person name="Iwata M."/>
            <person name="Karol K.G."/>
            <person name="Koehler B."/>
            <person name="Kolukisaoglu U."/>
            <person name="Kubo M."/>
            <person name="Kurata T."/>
            <person name="Lalonde S."/>
            <person name="Li K."/>
            <person name="Li Y."/>
            <person name="Litt A."/>
            <person name="Lyons E."/>
            <person name="Manning G."/>
            <person name="Maruyama T."/>
            <person name="Michael T.P."/>
            <person name="Mikami K."/>
            <person name="Miyazaki S."/>
            <person name="Morinaga S."/>
            <person name="Murata T."/>
            <person name="Mueller-Roeber B."/>
            <person name="Nelson D.R."/>
            <person name="Obara M."/>
            <person name="Oguri Y."/>
            <person name="Olmstead R.G."/>
            <person name="Onodera N."/>
            <person name="Petersen B.L."/>
            <person name="Pils B."/>
            <person name="Prigge M."/>
            <person name="Rensing S.A."/>
            <person name="Riano-Pachon D.M."/>
            <person name="Roberts A.W."/>
            <person name="Sato Y."/>
            <person name="Scheller H.V."/>
            <person name="Schulz B."/>
            <person name="Schulz C."/>
            <person name="Shakirov E.V."/>
            <person name="Shibagaki N."/>
            <person name="Shinohara N."/>
            <person name="Shippen D.E."/>
            <person name="Soerensen I."/>
            <person name="Sotooka R."/>
            <person name="Sugimoto N."/>
            <person name="Sugita M."/>
            <person name="Sumikawa N."/>
            <person name="Tanurdzic M."/>
            <person name="Theissen G."/>
            <person name="Ulvskov P."/>
            <person name="Wakazuki S."/>
            <person name="Weng J.K."/>
            <person name="Willats W.W."/>
            <person name="Wipf D."/>
            <person name="Wolf P.G."/>
            <person name="Yang L."/>
            <person name="Zimmer A.D."/>
            <person name="Zhu Q."/>
            <person name="Mitros T."/>
            <person name="Hellsten U."/>
            <person name="Loque D."/>
            <person name="Otillar R."/>
            <person name="Salamov A."/>
            <person name="Schmutz J."/>
            <person name="Shapiro H."/>
            <person name="Lindquist E."/>
            <person name="Lucas S."/>
            <person name="Rokhsar D."/>
            <person name="Grigoriev I.V."/>
        </authorList>
    </citation>
    <scope>NUCLEOTIDE SEQUENCE [LARGE SCALE GENOMIC DNA]</scope>
</reference>
<dbReference type="PROSITE" id="PS50929">
    <property type="entry name" value="ABC_TM1F"/>
    <property type="match status" value="2"/>
</dbReference>
<feature type="domain" description="ABC transporter" evidence="13">
    <location>
        <begin position="1006"/>
        <end position="1243"/>
    </location>
</feature>
<evidence type="ECO:0000256" key="11">
    <source>
        <dbReference type="SAM" id="MobiDB-lite"/>
    </source>
</evidence>
<feature type="transmembrane region" description="Helical" evidence="12">
    <location>
        <begin position="296"/>
        <end position="318"/>
    </location>
</feature>
<dbReference type="InterPro" id="IPR011527">
    <property type="entry name" value="ABC1_TM_dom"/>
</dbReference>
<dbReference type="Gene3D" id="3.40.50.300">
    <property type="entry name" value="P-loop containing nucleotide triphosphate hydrolases"/>
    <property type="match status" value="2"/>
</dbReference>
<dbReference type="InterPro" id="IPR003593">
    <property type="entry name" value="AAA+_ATPase"/>
</dbReference>
<feature type="transmembrane region" description="Helical" evidence="12">
    <location>
        <begin position="911"/>
        <end position="932"/>
    </location>
</feature>
<evidence type="ECO:0000256" key="6">
    <source>
        <dbReference type="ARBA" id="ARBA00022741"/>
    </source>
</evidence>
<feature type="transmembrane region" description="Helical" evidence="12">
    <location>
        <begin position="26"/>
        <end position="50"/>
    </location>
</feature>
<dbReference type="PROSITE" id="PS00211">
    <property type="entry name" value="ABC_TRANSPORTER_1"/>
    <property type="match status" value="2"/>
</dbReference>
<dbReference type="SMART" id="SM00382">
    <property type="entry name" value="AAA"/>
    <property type="match status" value="2"/>
</dbReference>
<keyword evidence="7" id="KW-0067">ATP-binding</keyword>
<feature type="region of interest" description="Disordered" evidence="11">
    <location>
        <begin position="593"/>
        <end position="629"/>
    </location>
</feature>
<keyword evidence="3" id="KW-0813">Transport</keyword>
<dbReference type="InterPro" id="IPR017871">
    <property type="entry name" value="ABC_transporter-like_CS"/>
</dbReference>
<evidence type="ECO:0000256" key="12">
    <source>
        <dbReference type="SAM" id="Phobius"/>
    </source>
</evidence>
<evidence type="ECO:0000259" key="14">
    <source>
        <dbReference type="PROSITE" id="PS50929"/>
    </source>
</evidence>
<evidence type="ECO:0000313" key="16">
    <source>
        <dbReference type="Proteomes" id="UP000001514"/>
    </source>
</evidence>
<evidence type="ECO:0000259" key="13">
    <source>
        <dbReference type="PROSITE" id="PS50893"/>
    </source>
</evidence>
<dbReference type="PANTHER" id="PTHR43394:SF16">
    <property type="entry name" value="ABC TRANSPORTER B FAMILY MEMBER 4-LIKE ISOFORM X1"/>
    <property type="match status" value="1"/>
</dbReference>
<dbReference type="GO" id="GO:0005886">
    <property type="term" value="C:plasma membrane"/>
    <property type="evidence" value="ECO:0007669"/>
    <property type="project" value="UniProtKB-SubCell"/>
</dbReference>